<dbReference type="AlphaFoldDB" id="G4TXE9"/>
<dbReference type="STRING" id="1109443.G4TXE9"/>
<dbReference type="Proteomes" id="UP000007148">
    <property type="component" value="Unassembled WGS sequence"/>
</dbReference>
<evidence type="ECO:0000259" key="2">
    <source>
        <dbReference type="PROSITE" id="PS50206"/>
    </source>
</evidence>
<dbReference type="GO" id="GO:0005737">
    <property type="term" value="C:cytoplasm"/>
    <property type="evidence" value="ECO:0007669"/>
    <property type="project" value="TreeGrafter"/>
</dbReference>
<dbReference type="Gene3D" id="3.40.250.10">
    <property type="entry name" value="Rhodanese-like domain"/>
    <property type="match status" value="1"/>
</dbReference>
<comment type="caution">
    <text evidence="3">The sequence shown here is derived from an EMBL/GenBank/DDBJ whole genome shotgun (WGS) entry which is preliminary data.</text>
</comment>
<evidence type="ECO:0000256" key="1">
    <source>
        <dbReference type="SAM" id="MobiDB-lite"/>
    </source>
</evidence>
<dbReference type="SMART" id="SM00450">
    <property type="entry name" value="RHOD"/>
    <property type="match status" value="1"/>
</dbReference>
<dbReference type="FunCoup" id="G4TXE9">
    <property type="interactions" value="258"/>
</dbReference>
<dbReference type="InterPro" id="IPR001763">
    <property type="entry name" value="Rhodanese-like_dom"/>
</dbReference>
<name>G4TXE9_SERID</name>
<dbReference type="InterPro" id="IPR036873">
    <property type="entry name" value="Rhodanese-like_dom_sf"/>
</dbReference>
<dbReference type="OMA" id="RRIDWEN"/>
<dbReference type="InParanoid" id="G4TXE9"/>
<evidence type="ECO:0000313" key="4">
    <source>
        <dbReference type="Proteomes" id="UP000007148"/>
    </source>
</evidence>
<protein>
    <recommendedName>
        <fullName evidence="2">Rhodanese domain-containing protein</fullName>
    </recommendedName>
</protein>
<feature type="region of interest" description="Disordered" evidence="1">
    <location>
        <begin position="1"/>
        <end position="22"/>
    </location>
</feature>
<dbReference type="PROSITE" id="PS50206">
    <property type="entry name" value="RHODANESE_3"/>
    <property type="match status" value="1"/>
</dbReference>
<dbReference type="PANTHER" id="PTHR10828">
    <property type="entry name" value="M-PHASE INDUCER PHOSPHATASE DUAL SPECIFICITY PHOSPHATASE CDC25"/>
    <property type="match status" value="1"/>
</dbReference>
<accession>G4TXE9</accession>
<dbReference type="eggNOG" id="ENOG502S328">
    <property type="taxonomic scope" value="Eukaryota"/>
</dbReference>
<sequence length="147" mass="16302">MTSHNAGHEPAPYETYPTPRLDTQRISPEKLAELVKTKVAGRDYLVVDVRRTDFENVFIKGALNLPVDSFYPTKETVTKILSPIPTVVFHCKSCTETGRGPRAAGWYREELAKQGIDETQSCALVLDGGITAFAERYSDDESLVAKP</sequence>
<dbReference type="GO" id="GO:0004725">
    <property type="term" value="F:protein tyrosine phosphatase activity"/>
    <property type="evidence" value="ECO:0007669"/>
    <property type="project" value="TreeGrafter"/>
</dbReference>
<feature type="domain" description="Rhodanese" evidence="2">
    <location>
        <begin position="40"/>
        <end position="142"/>
    </location>
</feature>
<dbReference type="Pfam" id="PF00581">
    <property type="entry name" value="Rhodanese"/>
    <property type="match status" value="1"/>
</dbReference>
<evidence type="ECO:0000313" key="3">
    <source>
        <dbReference type="EMBL" id="CCA75992.1"/>
    </source>
</evidence>
<keyword evidence="4" id="KW-1185">Reference proteome</keyword>
<dbReference type="HOGENOM" id="CLU_107716_0_2_1"/>
<reference evidence="3 4" key="1">
    <citation type="journal article" date="2011" name="PLoS Pathog.">
        <title>Endophytic Life Strategies Decoded by Genome and Transcriptome Analyses of the Mutualistic Root Symbiont Piriformospora indica.</title>
        <authorList>
            <person name="Zuccaro A."/>
            <person name="Lahrmann U."/>
            <person name="Guldener U."/>
            <person name="Langen G."/>
            <person name="Pfiffi S."/>
            <person name="Biedenkopf D."/>
            <person name="Wong P."/>
            <person name="Samans B."/>
            <person name="Grimm C."/>
            <person name="Basiewicz M."/>
            <person name="Murat C."/>
            <person name="Martin F."/>
            <person name="Kogel K.H."/>
        </authorList>
    </citation>
    <scope>NUCLEOTIDE SEQUENCE [LARGE SCALE GENOMIC DNA]</scope>
    <source>
        <strain evidence="3 4">DSM 11827</strain>
    </source>
</reference>
<dbReference type="GO" id="GO:0005634">
    <property type="term" value="C:nucleus"/>
    <property type="evidence" value="ECO:0007669"/>
    <property type="project" value="TreeGrafter"/>
</dbReference>
<organism evidence="3 4">
    <name type="scientific">Serendipita indica (strain DSM 11827)</name>
    <name type="common">Root endophyte fungus</name>
    <name type="synonym">Piriformospora indica</name>
    <dbReference type="NCBI Taxonomy" id="1109443"/>
    <lineage>
        <taxon>Eukaryota</taxon>
        <taxon>Fungi</taxon>
        <taxon>Dikarya</taxon>
        <taxon>Basidiomycota</taxon>
        <taxon>Agaricomycotina</taxon>
        <taxon>Agaricomycetes</taxon>
        <taxon>Sebacinales</taxon>
        <taxon>Serendipitaceae</taxon>
        <taxon>Serendipita</taxon>
    </lineage>
</organism>
<gene>
    <name evidence="3" type="ORF">PIIN_09992</name>
</gene>
<dbReference type="OrthoDB" id="8300214at2759"/>
<dbReference type="EMBL" id="CAFZ01000573">
    <property type="protein sequence ID" value="CCA75992.1"/>
    <property type="molecule type" value="Genomic_DNA"/>
</dbReference>
<dbReference type="SUPFAM" id="SSF52821">
    <property type="entry name" value="Rhodanese/Cell cycle control phosphatase"/>
    <property type="match status" value="1"/>
</dbReference>
<proteinExistence type="predicted"/>
<dbReference type="PANTHER" id="PTHR10828:SF50">
    <property type="entry name" value="REDUCTASE (ARC2), PUTATIVE (AFU_ORTHOLOGUE AFUA_6G13400)-RELATED"/>
    <property type="match status" value="1"/>
</dbReference>